<dbReference type="AlphaFoldDB" id="A0A2Z5R0Q2"/>
<reference evidence="1 2" key="1">
    <citation type="submission" date="2016-10" db="EMBL/GenBank/DDBJ databases">
        <title>Genome sequence of Rothia aeria strain JCM11412.</title>
        <authorList>
            <person name="Nambu T."/>
        </authorList>
    </citation>
    <scope>NUCLEOTIDE SEQUENCE [LARGE SCALE GENOMIC DNA]</scope>
    <source>
        <strain evidence="1 2">JCM 11412</strain>
    </source>
</reference>
<evidence type="ECO:0000313" key="1">
    <source>
        <dbReference type="EMBL" id="BAV88066.1"/>
    </source>
</evidence>
<dbReference type="KEGG" id="raj:RA11412_1767"/>
<dbReference type="GeneID" id="93860838"/>
<evidence type="ECO:0000313" key="2">
    <source>
        <dbReference type="Proteomes" id="UP000250241"/>
    </source>
</evidence>
<proteinExistence type="predicted"/>
<dbReference type="Proteomes" id="UP000250241">
    <property type="component" value="Chromosome"/>
</dbReference>
<gene>
    <name evidence="1" type="ORF">RA11412_1767</name>
</gene>
<dbReference type="EMBL" id="AP017895">
    <property type="protein sequence ID" value="BAV88066.1"/>
    <property type="molecule type" value="Genomic_DNA"/>
</dbReference>
<accession>A0A2Z5R0Q2</accession>
<dbReference type="InterPro" id="IPR025349">
    <property type="entry name" value="DUF4253"/>
</dbReference>
<keyword evidence="2" id="KW-1185">Reference proteome</keyword>
<name>A0A2Z5R0Q2_9MICC</name>
<sequence>MPEQTPTEVYEQYTRIFPYPHERITEGTSAEQIMGRYYTLLAQGKEQGYVPVFVRTTDTLLEDILFKLADEHNLPDELDLITPDHARAYTHNMLEKYRASLKDLSVEERGKKEIAENLDLFLEDEEAFFRNMVETFKEPSFLPDGIEHTEQPVFVTINSFEGGDNITEGELLLVQVPADNPADIPAYLPFGGWNDCPDTESQLAFTHYWYQKYGAIPGLLDGHDTLEFYVERPVTDPNETKQLAVEQFAFCSDAPTQVFDSFETLATAIHHSKQWYFWWD</sequence>
<dbReference type="Pfam" id="PF14062">
    <property type="entry name" value="DUF4253"/>
    <property type="match status" value="1"/>
</dbReference>
<organism evidence="1 2">
    <name type="scientific">Rothia aeria</name>
    <dbReference type="NCBI Taxonomy" id="172042"/>
    <lineage>
        <taxon>Bacteria</taxon>
        <taxon>Bacillati</taxon>
        <taxon>Actinomycetota</taxon>
        <taxon>Actinomycetes</taxon>
        <taxon>Micrococcales</taxon>
        <taxon>Micrococcaceae</taxon>
        <taxon>Rothia</taxon>
    </lineage>
</organism>
<dbReference type="RefSeq" id="WP_128087763.1">
    <property type="nucleotide sequence ID" value="NZ_CBDEQU010000067.1"/>
</dbReference>
<protein>
    <submittedName>
        <fullName evidence="1">Uncharacterized protein</fullName>
    </submittedName>
</protein>